<sequence length="208" mass="22348">MATVAVLLVVLLVCTAAGLAAAPLGDRQRSRERTRRLRYVERHPQRVNLGDIETLLRVHELPEEEIRLLSAKARRRGIRPLTMWMWIQQRGVHTLAVVVAADLSHEELIAHLAHGTVPDLAELEVFAALNGLTRSAAEPSRPALPVAAAVAPAQRPAAPTVTARTEADEPAARALPPVLGPGSWPYGDIRDILGSTDGPEAGRDGHAA</sequence>
<feature type="region of interest" description="Disordered" evidence="1">
    <location>
        <begin position="151"/>
        <end position="208"/>
    </location>
</feature>
<dbReference type="Proteomes" id="UP000732378">
    <property type="component" value="Unassembled WGS sequence"/>
</dbReference>
<proteinExistence type="predicted"/>
<accession>A0ABS2MGU1</accession>
<dbReference type="EMBL" id="JAFBBZ010000001">
    <property type="protein sequence ID" value="MBM7510396.1"/>
    <property type="molecule type" value="Genomic_DNA"/>
</dbReference>
<evidence type="ECO:0000313" key="3">
    <source>
        <dbReference type="Proteomes" id="UP000732378"/>
    </source>
</evidence>
<protein>
    <submittedName>
        <fullName evidence="2">Uncharacterized protein</fullName>
    </submittedName>
</protein>
<evidence type="ECO:0000256" key="1">
    <source>
        <dbReference type="SAM" id="MobiDB-lite"/>
    </source>
</evidence>
<keyword evidence="3" id="KW-1185">Reference proteome</keyword>
<gene>
    <name evidence="2" type="ORF">JOE61_004210</name>
</gene>
<feature type="compositionally biased region" description="Low complexity" evidence="1">
    <location>
        <begin position="151"/>
        <end position="164"/>
    </location>
</feature>
<reference evidence="2 3" key="1">
    <citation type="submission" date="2021-01" db="EMBL/GenBank/DDBJ databases">
        <title>Sequencing the genomes of 1000 actinobacteria strains.</title>
        <authorList>
            <person name="Klenk H.-P."/>
        </authorList>
    </citation>
    <scope>NUCLEOTIDE SEQUENCE [LARGE SCALE GENOMIC DNA]</scope>
    <source>
        <strain evidence="2 3">DSM 18239</strain>
    </source>
</reference>
<name>A0ABS2MGU1_9ACTN</name>
<comment type="caution">
    <text evidence="2">The sequence shown here is derived from an EMBL/GenBank/DDBJ whole genome shotgun (WGS) entry which is preliminary data.</text>
</comment>
<evidence type="ECO:0000313" key="2">
    <source>
        <dbReference type="EMBL" id="MBM7510396.1"/>
    </source>
</evidence>
<dbReference type="RefSeq" id="WP_193670663.1">
    <property type="nucleotide sequence ID" value="NZ_JACDTV010000016.1"/>
</dbReference>
<organism evidence="2 3">
    <name type="scientific">Nocardioides salarius</name>
    <dbReference type="NCBI Taxonomy" id="374513"/>
    <lineage>
        <taxon>Bacteria</taxon>
        <taxon>Bacillati</taxon>
        <taxon>Actinomycetota</taxon>
        <taxon>Actinomycetes</taxon>
        <taxon>Propionibacteriales</taxon>
        <taxon>Nocardioidaceae</taxon>
        <taxon>Nocardioides</taxon>
    </lineage>
</organism>